<dbReference type="InterPro" id="IPR029063">
    <property type="entry name" value="SAM-dependent_MTases_sf"/>
</dbReference>
<dbReference type="Gene3D" id="1.10.8.10">
    <property type="entry name" value="DNA helicase RuvA subunit, C-terminal domain"/>
    <property type="match status" value="1"/>
</dbReference>
<keyword evidence="2 8" id="KW-0489">Methyltransferase</keyword>
<accession>A0A7H9AJZ3</accession>
<dbReference type="PANTHER" id="PTHR18895">
    <property type="entry name" value="HEMK METHYLTRANSFERASE"/>
    <property type="match status" value="1"/>
</dbReference>
<dbReference type="Proteomes" id="UP000509302">
    <property type="component" value="Chromosome"/>
</dbReference>
<dbReference type="PROSITE" id="PS00092">
    <property type="entry name" value="N6_MTASE"/>
    <property type="match status" value="1"/>
</dbReference>
<dbReference type="PANTHER" id="PTHR18895:SF74">
    <property type="entry name" value="MTRF1L RELEASE FACTOR GLUTAMINE METHYLTRANSFERASE"/>
    <property type="match status" value="1"/>
</dbReference>
<dbReference type="InterPro" id="IPR002052">
    <property type="entry name" value="DNA_methylase_N6_adenine_CS"/>
</dbReference>
<dbReference type="InterPro" id="IPR050320">
    <property type="entry name" value="N5-glutamine_MTase"/>
</dbReference>
<dbReference type="InterPro" id="IPR019874">
    <property type="entry name" value="RF_methyltr_PrmC"/>
</dbReference>
<reference evidence="8 9" key="1">
    <citation type="journal article" date="2006" name="Int. J. Syst. Evol. Microbiol.">
        <title>Costertonia aggregata gen. nov., sp. nov., a mesophilic marine bacterium of the family Flavobacteriaceae, isolated from a mature biofilm.</title>
        <authorList>
            <person name="Kwon K.K."/>
            <person name="Lee Y.K."/>
            <person name="Lee H.K."/>
        </authorList>
    </citation>
    <scope>NUCLEOTIDE SEQUENCE [LARGE SCALE GENOMIC DNA]</scope>
    <source>
        <strain evidence="8 9">KCCM 42265</strain>
    </source>
</reference>
<feature type="domain" description="Release factor glutamine methyltransferase N-terminal" evidence="7">
    <location>
        <begin position="20"/>
        <end position="76"/>
    </location>
</feature>
<dbReference type="InterPro" id="IPR004556">
    <property type="entry name" value="HemK-like"/>
</dbReference>
<dbReference type="SUPFAM" id="SSF53335">
    <property type="entry name" value="S-adenosyl-L-methionine-dependent methyltransferases"/>
    <property type="match status" value="1"/>
</dbReference>
<dbReference type="GO" id="GO:0003676">
    <property type="term" value="F:nucleic acid binding"/>
    <property type="evidence" value="ECO:0007669"/>
    <property type="project" value="InterPro"/>
</dbReference>
<dbReference type="AlphaFoldDB" id="A0A7H9AJZ3"/>
<feature type="domain" description="Methyltransferase small" evidence="6">
    <location>
        <begin position="109"/>
        <end position="213"/>
    </location>
</feature>
<dbReference type="NCBIfam" id="TIGR00536">
    <property type="entry name" value="hemK_fam"/>
    <property type="match status" value="1"/>
</dbReference>
<evidence type="ECO:0000256" key="1">
    <source>
        <dbReference type="ARBA" id="ARBA00012771"/>
    </source>
</evidence>
<dbReference type="Gene3D" id="3.40.50.150">
    <property type="entry name" value="Vaccinia Virus protein VP39"/>
    <property type="match status" value="1"/>
</dbReference>
<organism evidence="8 9">
    <name type="scientific">Costertonia aggregata</name>
    <dbReference type="NCBI Taxonomy" id="343403"/>
    <lineage>
        <taxon>Bacteria</taxon>
        <taxon>Pseudomonadati</taxon>
        <taxon>Bacteroidota</taxon>
        <taxon>Flavobacteriia</taxon>
        <taxon>Flavobacteriales</taxon>
        <taxon>Flavobacteriaceae</taxon>
        <taxon>Costertonia</taxon>
    </lineage>
</organism>
<evidence type="ECO:0000256" key="2">
    <source>
        <dbReference type="ARBA" id="ARBA00022603"/>
    </source>
</evidence>
<gene>
    <name evidence="8" type="primary">prmC</name>
    <name evidence="8" type="ORF">HYG79_00340</name>
</gene>
<evidence type="ECO:0000256" key="3">
    <source>
        <dbReference type="ARBA" id="ARBA00022679"/>
    </source>
</evidence>
<protein>
    <recommendedName>
        <fullName evidence="1">peptide chain release factor N(5)-glutamine methyltransferase</fullName>
        <ecNumber evidence="1">2.1.1.297</ecNumber>
    </recommendedName>
</protein>
<evidence type="ECO:0000256" key="4">
    <source>
        <dbReference type="ARBA" id="ARBA00022691"/>
    </source>
</evidence>
<dbReference type="RefSeq" id="WP_179240198.1">
    <property type="nucleotide sequence ID" value="NZ_CP058595.1"/>
</dbReference>
<dbReference type="InterPro" id="IPR007848">
    <property type="entry name" value="Small_mtfrase_dom"/>
</dbReference>
<dbReference type="Pfam" id="PF05175">
    <property type="entry name" value="MTS"/>
    <property type="match status" value="1"/>
</dbReference>
<proteinExistence type="predicted"/>
<sequence length="290" mass="33389">MLLREIKSIYHKELDEIYGKEEVDSFFYILIDHYLGLERFILALQPELIISKSEEQPLFKALSQLKLCKPIQHITGLAHFMDMDFYVNETVLIPRPETEELIQWVMNYLESRRSQHLRILDIGTGSGCIAISLAKNIPDAKVFALDISKKALEVAQSNAKLNKVDISFLQTDILEERPLLGNSTIFRSKFDVMVSNPPYVREIEKQEMHANVLAHEPGRALFVPDDNPLVFYEAIANFADKNLIENGSLFVEINQYLGKENQALFKAHEFSAIELKKDMFGNDRMIHCKK</sequence>
<dbReference type="GO" id="GO:0102559">
    <property type="term" value="F:peptide chain release factor N(5)-glutamine methyltransferase activity"/>
    <property type="evidence" value="ECO:0007669"/>
    <property type="project" value="UniProtKB-EC"/>
</dbReference>
<evidence type="ECO:0000259" key="7">
    <source>
        <dbReference type="Pfam" id="PF17827"/>
    </source>
</evidence>
<dbReference type="KEGG" id="cagg:HYG79_00340"/>
<dbReference type="Pfam" id="PF17827">
    <property type="entry name" value="PrmC_N"/>
    <property type="match status" value="1"/>
</dbReference>
<dbReference type="CDD" id="cd02440">
    <property type="entry name" value="AdoMet_MTases"/>
    <property type="match status" value="1"/>
</dbReference>
<keyword evidence="9" id="KW-1185">Reference proteome</keyword>
<dbReference type="NCBIfam" id="TIGR03534">
    <property type="entry name" value="RF_mod_PrmC"/>
    <property type="match status" value="1"/>
</dbReference>
<comment type="catalytic activity">
    <reaction evidence="5">
        <text>L-glutaminyl-[peptide chain release factor] + S-adenosyl-L-methionine = N(5)-methyl-L-glutaminyl-[peptide chain release factor] + S-adenosyl-L-homocysteine + H(+)</text>
        <dbReference type="Rhea" id="RHEA:42896"/>
        <dbReference type="Rhea" id="RHEA-COMP:10271"/>
        <dbReference type="Rhea" id="RHEA-COMP:10272"/>
        <dbReference type="ChEBI" id="CHEBI:15378"/>
        <dbReference type="ChEBI" id="CHEBI:30011"/>
        <dbReference type="ChEBI" id="CHEBI:57856"/>
        <dbReference type="ChEBI" id="CHEBI:59789"/>
        <dbReference type="ChEBI" id="CHEBI:61891"/>
        <dbReference type="EC" id="2.1.1.297"/>
    </reaction>
</comment>
<keyword evidence="4" id="KW-0949">S-adenosyl-L-methionine</keyword>
<dbReference type="GO" id="GO:0032259">
    <property type="term" value="P:methylation"/>
    <property type="evidence" value="ECO:0007669"/>
    <property type="project" value="UniProtKB-KW"/>
</dbReference>
<evidence type="ECO:0000313" key="8">
    <source>
        <dbReference type="EMBL" id="QLG43861.1"/>
    </source>
</evidence>
<dbReference type="EC" id="2.1.1.297" evidence="1"/>
<keyword evidence="3 8" id="KW-0808">Transferase</keyword>
<name>A0A7H9AJZ3_9FLAO</name>
<dbReference type="InterPro" id="IPR040758">
    <property type="entry name" value="PrmC_N"/>
</dbReference>
<evidence type="ECO:0000256" key="5">
    <source>
        <dbReference type="ARBA" id="ARBA00048391"/>
    </source>
</evidence>
<evidence type="ECO:0000259" key="6">
    <source>
        <dbReference type="Pfam" id="PF05175"/>
    </source>
</evidence>
<evidence type="ECO:0000313" key="9">
    <source>
        <dbReference type="Proteomes" id="UP000509302"/>
    </source>
</evidence>
<dbReference type="EMBL" id="CP058595">
    <property type="protein sequence ID" value="QLG43861.1"/>
    <property type="molecule type" value="Genomic_DNA"/>
</dbReference>